<comment type="caution">
    <text evidence="1">The sequence shown here is derived from an EMBL/GenBank/DDBJ whole genome shotgun (WGS) entry which is preliminary data.</text>
</comment>
<evidence type="ECO:0000313" key="1">
    <source>
        <dbReference type="EMBL" id="KAK9000456.1"/>
    </source>
</evidence>
<accession>A0ABR2QJ01</accession>
<gene>
    <name evidence="1" type="ORF">V6N11_080954</name>
</gene>
<dbReference type="EMBL" id="JBBPBN010000037">
    <property type="protein sequence ID" value="KAK9000456.1"/>
    <property type="molecule type" value="Genomic_DNA"/>
</dbReference>
<name>A0ABR2QJ01_9ROSI</name>
<evidence type="ECO:0000313" key="2">
    <source>
        <dbReference type="Proteomes" id="UP001396334"/>
    </source>
</evidence>
<dbReference type="Proteomes" id="UP001396334">
    <property type="component" value="Unassembled WGS sequence"/>
</dbReference>
<proteinExistence type="predicted"/>
<protein>
    <submittedName>
        <fullName evidence="1">Uncharacterized protein</fullName>
    </submittedName>
</protein>
<sequence length="92" mass="10384">MQRDEGEQVVIRFPLQLDDQVRVLHGPPKAKRDCLHLLQLLVLGIERASAFCNFQAMSKGERGGLGITHMQDLFDSLCFLLIMKDDTAFPLS</sequence>
<keyword evidence="2" id="KW-1185">Reference proteome</keyword>
<reference evidence="1 2" key="1">
    <citation type="journal article" date="2024" name="G3 (Bethesda)">
        <title>Genome assembly of Hibiscus sabdariffa L. provides insights into metabolisms of medicinal natural products.</title>
        <authorList>
            <person name="Kim T."/>
        </authorList>
    </citation>
    <scope>NUCLEOTIDE SEQUENCE [LARGE SCALE GENOMIC DNA]</scope>
    <source>
        <strain evidence="1">TK-2024</strain>
        <tissue evidence="1">Old leaves</tissue>
    </source>
</reference>
<organism evidence="1 2">
    <name type="scientific">Hibiscus sabdariffa</name>
    <name type="common">roselle</name>
    <dbReference type="NCBI Taxonomy" id="183260"/>
    <lineage>
        <taxon>Eukaryota</taxon>
        <taxon>Viridiplantae</taxon>
        <taxon>Streptophyta</taxon>
        <taxon>Embryophyta</taxon>
        <taxon>Tracheophyta</taxon>
        <taxon>Spermatophyta</taxon>
        <taxon>Magnoliopsida</taxon>
        <taxon>eudicotyledons</taxon>
        <taxon>Gunneridae</taxon>
        <taxon>Pentapetalae</taxon>
        <taxon>rosids</taxon>
        <taxon>malvids</taxon>
        <taxon>Malvales</taxon>
        <taxon>Malvaceae</taxon>
        <taxon>Malvoideae</taxon>
        <taxon>Hibiscus</taxon>
    </lineage>
</organism>